<keyword evidence="1" id="KW-0175">Coiled coil</keyword>
<feature type="domain" description="Tudor" evidence="3">
    <location>
        <begin position="523"/>
        <end position="579"/>
    </location>
</feature>
<protein>
    <submittedName>
        <fullName evidence="4">Maternal protein tudor</fullName>
    </submittedName>
</protein>
<feature type="region of interest" description="Disordered" evidence="2">
    <location>
        <begin position="2520"/>
        <end position="2540"/>
    </location>
</feature>
<dbReference type="Gene3D" id="2.40.50.90">
    <property type="match status" value="7"/>
</dbReference>
<feature type="domain" description="Tudor" evidence="3">
    <location>
        <begin position="61"/>
        <end position="119"/>
    </location>
</feature>
<feature type="compositionally biased region" description="Polar residues" evidence="2">
    <location>
        <begin position="690"/>
        <end position="702"/>
    </location>
</feature>
<keyword evidence="5" id="KW-1185">Reference proteome</keyword>
<feature type="domain" description="Tudor" evidence="3">
    <location>
        <begin position="1943"/>
        <end position="2001"/>
    </location>
</feature>
<dbReference type="GO" id="GO:0007283">
    <property type="term" value="P:spermatogenesis"/>
    <property type="evidence" value="ECO:0007669"/>
    <property type="project" value="TreeGrafter"/>
</dbReference>
<feature type="coiled-coil region" evidence="1">
    <location>
        <begin position="2366"/>
        <end position="2393"/>
    </location>
</feature>
<dbReference type="GO" id="GO:0034587">
    <property type="term" value="P:piRNA processing"/>
    <property type="evidence" value="ECO:0007669"/>
    <property type="project" value="TreeGrafter"/>
</dbReference>
<dbReference type="EMBL" id="KQ434849">
    <property type="protein sequence ID" value="KZC08492.1"/>
    <property type="molecule type" value="Genomic_DNA"/>
</dbReference>
<dbReference type="OrthoDB" id="9989103at2759"/>
<dbReference type="InterPro" id="IPR050621">
    <property type="entry name" value="Tudor_domain_containing"/>
</dbReference>
<feature type="domain" description="Tudor" evidence="3">
    <location>
        <begin position="330"/>
        <end position="388"/>
    </location>
</feature>
<dbReference type="InterPro" id="IPR035437">
    <property type="entry name" value="SNase_OB-fold_sf"/>
</dbReference>
<dbReference type="FunFam" id="2.30.30.140:FF:000018">
    <property type="entry name" value="Serine/threonine-protein kinase 31"/>
    <property type="match status" value="2"/>
</dbReference>
<dbReference type="GO" id="GO:0030719">
    <property type="term" value="P:P granule organization"/>
    <property type="evidence" value="ECO:0007669"/>
    <property type="project" value="TreeGrafter"/>
</dbReference>
<feature type="compositionally biased region" description="Basic and acidic residues" evidence="2">
    <location>
        <begin position="703"/>
        <end position="770"/>
    </location>
</feature>
<feature type="domain" description="Tudor" evidence="3">
    <location>
        <begin position="956"/>
        <end position="1014"/>
    </location>
</feature>
<evidence type="ECO:0000256" key="1">
    <source>
        <dbReference type="SAM" id="Coils"/>
    </source>
</evidence>
<evidence type="ECO:0000313" key="4">
    <source>
        <dbReference type="EMBL" id="KZC08492.1"/>
    </source>
</evidence>
<feature type="domain" description="Tudor" evidence="3">
    <location>
        <begin position="1565"/>
        <end position="1622"/>
    </location>
</feature>
<evidence type="ECO:0000259" key="3">
    <source>
        <dbReference type="PROSITE" id="PS50304"/>
    </source>
</evidence>
<sequence length="2582" mass="291726">MSIQQSTELIIFVTHVEAEDSFLKIWGQVDKNSATCVERMILPLVEQFARSQGCVESRAANLHVNALCCARFQNEGYYRAKVINIRPDGMVVLQFIDYGNIEVLPPQEIHLLENIPGSESLQSFPPVAFDFTLMYVLPVNGIWESKIIELIKKTLWYNEYKILIHTVINNHRFIKLWYSNEDFSELLIKRHMAVAATLQEMFRPPKCMQEPQIPMYQQSGKHLISNNCTSMTHVPNINPLHCDENNMHGYQRNVPLCCAAQQKHMMQSSVQEALVFKSRVLDVPSKHEVYVSFVEDGPHKFSVQLQSTSQILSMLMRDINSHSTEPLQEPPLPGSVCLGRYTQDKVLCRAVVMSVMENKCKLYYVDFGHTEVLPYTDIFQLPPHFINPKVLSIRFTLSGVKELDVTDEMKEYFKQIVSGKLLVLHVCPPEGPPLVQYGDLYDDGQSIKNILRQAFPTPMTPITFGYQEPTKLLKGAEEIIHVSFVESCRKFFVQLDSNSASLESIMDCLAEFCKNAPSLSLSQLKIGLPCAALYDNQWYRAQVLGVNMDNVKVLYVDYGNEETVTIMSLRLMHDDLIRRLGAQAIKCILNGWEHLPCTQEVSNQFESLILEKRLLLRVTDVKSDGLVVDLYEPERKQSIKSQMLHTVEDDTKLINTPTYQNIENQHTAKISPKNNQSENMNTWQEKDQIDSWNEPRNTNTVQERYKSKSWKDESNEEKISENRSERSNFHRNDSRNERFSRDDFSNTRSAKDKWNNKNEYNDSLRSERGRGGRGGRNKTSGYGSKNNSSDQNWSDKGSDTSSKGSTSRRGRGSASRGGHSKGDGFSGKMQSSRFSDRDSDGSVKGGKTNSDSYYGNNKFRDRKGQGYRLTQNKINSVNSSNFEEGRRYSPMRSRHEFHIPSPDIVIGSTKACEVVYTNSPSDFFVQLSPDYTALDSIMESIASIYENGGELVKESKIFKGLYCIAQYSEDLRWYRAIVKSVEGNNATVQFLDYGNTETIDFSNIKVIRKEFLKLPVQAVHCKLFGMKNVTLDTNETKTFGDKVNGKTFKAEFITEENGIYSVLLREIVDDCPTNTFINEEFCDGLDLLQAKEAAMSQNQISTNTKQLKELDYASLDAVWSIATHTPGTKKDVIVTWFTNPNNFYCQALDNENEFKTMMNKIQRTYTGREPVSYGLKVGSPVIASFFEDKALYRAEIIELNKLSGHLIHYVDFGNSAVVDPSNIYPVEKEFIRLPKQAFQCSLLNISPKDGLSWSKVDTGAIDNCFNADKYECTFHDIKDNKYLILLSNNGSYVADVLIERNLASCDSATKSDITEDSNTTATETPYNVERVDINLLSGQKLRVKVSSVETVSKFYVQLPSATECDNMVNTYMADKDPKVMQRLSAHEICLGTGCLVYSNGVWRRAVIGNHSRSTGFDVKFIDTGAYDEILSDCVLALPGQLAIMQNQAVECSLINAISSSEVDVKLKNCVEGKEVIMYVDEVDNNRLIVKLFDLSGNKINIFEETDEKISPICPMPVLSSTHKALVSYADHSASIWLQRNADYILDKNLSETLNQYYSASGKIIEPEVDLLCAAKSADGNWYRAKVLNYTETEVCVHFIDYGNNEEVTRDVVMALDLRFYVPHQLAINVSLPITLTCTISEQLNILQDCLSNKELTAVFRNVNKKWIVELLHDGEKISEKLHALNLASEQEVSATKQPDIHNMEVGCIYDVYIPHIDSPSQFWLQYVSDATNLSKKQEELQIQISTFPQVDGVLEEGSLCVAVHTIDNLWYRAQVLDADEDITTVRFIDYGNTDIIDNKSENIRGITDSWKEIKEFAIKCRLDVIPVDSEDWNATTCETFENLITSVEFLQAKVIANSIPKRVDLLIDGTSVTEMLVKQNLGIHTEEDLINEIVDLELDPRSAFVSHINSPNEFWVQEEKSVGDLEVMTDRFIVADMFPKVDEITENMLCVAKYPEDDCWYRARVISHSDNATRVIYIDYGNSATSTEIRAIPADLTNVPPLSRKCRLVMPEGITEWSETACEEFVRLAADGATIFLLDVLTDDDTSLVKLTLNDENVTDMLAKFCQYHPPITEERLPPLGEENSPNVFITRVSSLDEFYIQAESSTTDSNMMLERLQAAPSFLPLNTFEVGTICAAKFLDDGNWYRAKILSHSGDSITVQYIDYGNTAVTNEARLLPVDIINIPALSKCCALQKPKTVSSWPPEAHKTLEELSGEGETMFQFEILDDSSEPICVKLSLNGNNVIDMLVPLPENSSSNTCITETEVDSCENVSVEETLSTTHEDIIEDMSTQDTDNVHSNSIEKSKETLCTTHEEKMEDTNTQEADNVRSKSIVELTVDEIIQNMERNTTDKPNGEADTINISSTESLKDNDIKEITKNVENLEAENNSESCKSDYEIQEINDDADHLHAKQGCSEEEIDEQNKKIVNDEKRVSLNIQASNSVEAKNDVNDFQEREDNIINLETKYYNDDTNNTSSNLLEEMSLVKDINEKIRDHTEEYNIEGSDKVNITVTDGKTVDSKVKSLGEEESADSKSVRNTDTDCKVIDKLDAGTSRETAVSVIVNPVHEVKDILQSENTSETVE</sequence>
<feature type="domain" description="Tudor" evidence="3">
    <location>
        <begin position="1174"/>
        <end position="1233"/>
    </location>
</feature>
<feature type="compositionally biased region" description="Polar residues" evidence="2">
    <location>
        <begin position="777"/>
        <end position="792"/>
    </location>
</feature>
<dbReference type="Gene3D" id="2.30.30.140">
    <property type="match status" value="10"/>
</dbReference>
<evidence type="ECO:0000256" key="2">
    <source>
        <dbReference type="SAM" id="MobiDB-lite"/>
    </source>
</evidence>
<gene>
    <name evidence="4" type="ORF">WN55_10810</name>
</gene>
<feature type="region of interest" description="Disordered" evidence="2">
    <location>
        <begin position="665"/>
        <end position="867"/>
    </location>
</feature>
<organism evidence="4 5">
    <name type="scientific">Dufourea novaeangliae</name>
    <name type="common">Sweat bee</name>
    <dbReference type="NCBI Taxonomy" id="178035"/>
    <lineage>
        <taxon>Eukaryota</taxon>
        <taxon>Metazoa</taxon>
        <taxon>Ecdysozoa</taxon>
        <taxon>Arthropoda</taxon>
        <taxon>Hexapoda</taxon>
        <taxon>Insecta</taxon>
        <taxon>Pterygota</taxon>
        <taxon>Neoptera</taxon>
        <taxon>Endopterygota</taxon>
        <taxon>Hymenoptera</taxon>
        <taxon>Apocrita</taxon>
        <taxon>Aculeata</taxon>
        <taxon>Apoidea</taxon>
        <taxon>Anthophila</taxon>
        <taxon>Halictidae</taxon>
        <taxon>Rophitinae</taxon>
        <taxon>Dufourea</taxon>
    </lineage>
</organism>
<reference evidence="4 5" key="1">
    <citation type="submission" date="2015-07" db="EMBL/GenBank/DDBJ databases">
        <title>The genome of Dufourea novaeangliae.</title>
        <authorList>
            <person name="Pan H."/>
            <person name="Kapheim K."/>
        </authorList>
    </citation>
    <scope>NUCLEOTIDE SEQUENCE [LARGE SCALE GENOMIC DNA]</scope>
    <source>
        <strain evidence="4">0120121106</strain>
        <tissue evidence="4">Whole body</tissue>
    </source>
</reference>
<dbReference type="Proteomes" id="UP000076502">
    <property type="component" value="Unassembled WGS sequence"/>
</dbReference>
<dbReference type="InterPro" id="IPR002999">
    <property type="entry name" value="Tudor"/>
</dbReference>
<dbReference type="SMART" id="SM00333">
    <property type="entry name" value="TUDOR"/>
    <property type="match status" value="10"/>
</dbReference>
<dbReference type="PANTHER" id="PTHR22948:SF76">
    <property type="entry name" value="FI20010P1-RELATED"/>
    <property type="match status" value="1"/>
</dbReference>
<accession>A0A154P9H4</accession>
<dbReference type="CDD" id="cd20379">
    <property type="entry name" value="Tudor_dTUD-like"/>
    <property type="match status" value="1"/>
</dbReference>
<feature type="domain" description="Tudor" evidence="3">
    <location>
        <begin position="2128"/>
        <end position="2186"/>
    </location>
</feature>
<name>A0A154P9H4_DUFNO</name>
<dbReference type="STRING" id="178035.A0A154P9H4"/>
<dbReference type="GO" id="GO:0043186">
    <property type="term" value="C:P granule"/>
    <property type="evidence" value="ECO:0007669"/>
    <property type="project" value="TreeGrafter"/>
</dbReference>
<proteinExistence type="predicted"/>
<dbReference type="PANTHER" id="PTHR22948">
    <property type="entry name" value="TUDOR DOMAIN CONTAINING PROTEIN"/>
    <property type="match status" value="1"/>
</dbReference>
<evidence type="ECO:0000313" key="5">
    <source>
        <dbReference type="Proteomes" id="UP000076502"/>
    </source>
</evidence>
<dbReference type="SUPFAM" id="SSF63748">
    <property type="entry name" value="Tudor/PWWP/MBT"/>
    <property type="match status" value="10"/>
</dbReference>
<feature type="compositionally biased region" description="Polar residues" evidence="2">
    <location>
        <begin position="665"/>
        <end position="683"/>
    </location>
</feature>
<dbReference type="PROSITE" id="PS50304">
    <property type="entry name" value="TUDOR"/>
    <property type="match status" value="9"/>
</dbReference>
<feature type="domain" description="Tudor" evidence="3">
    <location>
        <begin position="1753"/>
        <end position="1811"/>
    </location>
</feature>
<dbReference type="Pfam" id="PF00567">
    <property type="entry name" value="TUDOR"/>
    <property type="match status" value="10"/>
</dbReference>